<name>A0ABP1CGL5_9APHY</name>
<keyword evidence="2" id="KW-1185">Reference proteome</keyword>
<dbReference type="EMBL" id="OZ037944">
    <property type="protein sequence ID" value="CAL1694833.1"/>
    <property type="molecule type" value="Genomic_DNA"/>
</dbReference>
<evidence type="ECO:0000313" key="2">
    <source>
        <dbReference type="Proteomes" id="UP001497453"/>
    </source>
</evidence>
<organism evidence="1 2">
    <name type="scientific">Somion occarium</name>
    <dbReference type="NCBI Taxonomy" id="3059160"/>
    <lineage>
        <taxon>Eukaryota</taxon>
        <taxon>Fungi</taxon>
        <taxon>Dikarya</taxon>
        <taxon>Basidiomycota</taxon>
        <taxon>Agaricomycotina</taxon>
        <taxon>Agaricomycetes</taxon>
        <taxon>Polyporales</taxon>
        <taxon>Cerrenaceae</taxon>
        <taxon>Somion</taxon>
    </lineage>
</organism>
<gene>
    <name evidence="1" type="ORF">GFSPODELE1_LOCUS484</name>
</gene>
<accession>A0ABP1CGL5</accession>
<proteinExistence type="predicted"/>
<dbReference type="Proteomes" id="UP001497453">
    <property type="component" value="Chromosome 1"/>
</dbReference>
<protein>
    <submittedName>
        <fullName evidence="1">Uncharacterized protein</fullName>
    </submittedName>
</protein>
<evidence type="ECO:0000313" key="1">
    <source>
        <dbReference type="EMBL" id="CAL1694833.1"/>
    </source>
</evidence>
<reference evidence="2" key="1">
    <citation type="submission" date="2024-04" db="EMBL/GenBank/DDBJ databases">
        <authorList>
            <person name="Shaw F."/>
            <person name="Minotto A."/>
        </authorList>
    </citation>
    <scope>NUCLEOTIDE SEQUENCE [LARGE SCALE GENOMIC DNA]</scope>
</reference>
<sequence>MNWIYRLPFTTAPSATLLPILDLRNLHHHSSTNFVDRSSSDPWAAVPSRLGLVRIGHLSNLIWRIQERLSNAMPSLSSCASRPGPPRSTFRPAGYETPFSTEHVTASILVQCLKMSKPPSVLSFVTVFFSKYSGSSSTQIPPGYLHKVVPIATV</sequence>